<name>A0A833SH67_9HYME</name>
<keyword evidence="3" id="KW-1185">Reference proteome</keyword>
<sequence>MPVLRKKSSKKVNAENGSGNLIGVKEATTKKESSWDEMNESFQESLGDSNKSKKHTKGR</sequence>
<protein>
    <submittedName>
        <fullName evidence="2">Uncharacterized protein</fullName>
    </submittedName>
</protein>
<feature type="compositionally biased region" description="Basic residues" evidence="1">
    <location>
        <begin position="1"/>
        <end position="10"/>
    </location>
</feature>
<dbReference type="Proteomes" id="UP000655588">
    <property type="component" value="Unassembled WGS sequence"/>
</dbReference>
<feature type="compositionally biased region" description="Polar residues" evidence="1">
    <location>
        <begin position="40"/>
        <end position="49"/>
    </location>
</feature>
<evidence type="ECO:0000313" key="2">
    <source>
        <dbReference type="EMBL" id="KAF3428617.1"/>
    </source>
</evidence>
<feature type="region of interest" description="Disordered" evidence="1">
    <location>
        <begin position="1"/>
        <end position="59"/>
    </location>
</feature>
<comment type="caution">
    <text evidence="2">The sequence shown here is derived from an EMBL/GenBank/DDBJ whole genome shotgun (WGS) entry which is preliminary data.</text>
</comment>
<evidence type="ECO:0000313" key="3">
    <source>
        <dbReference type="Proteomes" id="UP000655588"/>
    </source>
</evidence>
<evidence type="ECO:0000256" key="1">
    <source>
        <dbReference type="SAM" id="MobiDB-lite"/>
    </source>
</evidence>
<dbReference type="AlphaFoldDB" id="A0A833SH67"/>
<accession>A0A833SH67</accession>
<reference evidence="2" key="1">
    <citation type="submission" date="2019-11" db="EMBL/GenBank/DDBJ databases">
        <title>The nuclear and mitochondrial genomes of Frieseomelitta varia - a highly eusocial stingless bee (Meliponini) with a permanently sterile worker caste.</title>
        <authorList>
            <person name="Freitas F.C.P."/>
            <person name="Lourenco A.P."/>
            <person name="Nunes F.M.F."/>
            <person name="Paschoal A.R."/>
            <person name="Abreu F.C.P."/>
            <person name="Barbin F.O."/>
            <person name="Bataglia L."/>
            <person name="Cardoso-Junior C.A.M."/>
            <person name="Cervoni M.S."/>
            <person name="Silva S.R."/>
            <person name="Dalarmi F."/>
            <person name="Del Lama M.A."/>
            <person name="Depintor T.S."/>
            <person name="Ferreira K.M."/>
            <person name="Goria P.S."/>
            <person name="Jaskot M.C."/>
            <person name="Lago D.C."/>
            <person name="Luna-Lucena D."/>
            <person name="Moda L.M."/>
            <person name="Nascimento L."/>
            <person name="Pedrino M."/>
            <person name="Rabico F.O."/>
            <person name="Sanches F.C."/>
            <person name="Santos D.E."/>
            <person name="Santos C.G."/>
            <person name="Vieira J."/>
            <person name="Lopes T.F."/>
            <person name="Barchuk A.R."/>
            <person name="Hartfelder K."/>
            <person name="Simoes Z.L.P."/>
            <person name="Bitondi M.M.G."/>
            <person name="Pinheiro D.G."/>
        </authorList>
    </citation>
    <scope>NUCLEOTIDE SEQUENCE</scope>
    <source>
        <strain evidence="2">USP_RPSP 00005682</strain>
        <tissue evidence="2">Whole individual</tissue>
    </source>
</reference>
<dbReference type="EMBL" id="WNWW01000208">
    <property type="protein sequence ID" value="KAF3428617.1"/>
    <property type="molecule type" value="Genomic_DNA"/>
</dbReference>
<organism evidence="2 3">
    <name type="scientific">Frieseomelitta varia</name>
    <dbReference type="NCBI Taxonomy" id="561572"/>
    <lineage>
        <taxon>Eukaryota</taxon>
        <taxon>Metazoa</taxon>
        <taxon>Ecdysozoa</taxon>
        <taxon>Arthropoda</taxon>
        <taxon>Hexapoda</taxon>
        <taxon>Insecta</taxon>
        <taxon>Pterygota</taxon>
        <taxon>Neoptera</taxon>
        <taxon>Endopterygota</taxon>
        <taxon>Hymenoptera</taxon>
        <taxon>Apocrita</taxon>
        <taxon>Aculeata</taxon>
        <taxon>Apoidea</taxon>
        <taxon>Anthophila</taxon>
        <taxon>Apidae</taxon>
        <taxon>Frieseomelitta</taxon>
    </lineage>
</organism>
<gene>
    <name evidence="2" type="ORF">E2986_13639</name>
</gene>
<proteinExistence type="predicted"/>